<comment type="caution">
    <text evidence="2">The sequence shown here is derived from an EMBL/GenBank/DDBJ whole genome shotgun (WGS) entry which is preliminary data.</text>
</comment>
<accession>A0A317SQY0</accession>
<proteinExistence type="predicted"/>
<keyword evidence="1" id="KW-0732">Signal</keyword>
<evidence type="ECO:0000256" key="1">
    <source>
        <dbReference type="SAM" id="SignalP"/>
    </source>
</evidence>
<gene>
    <name evidence="2" type="ORF">C7212DRAFT_320954</name>
</gene>
<evidence type="ECO:0000313" key="3">
    <source>
        <dbReference type="Proteomes" id="UP000246991"/>
    </source>
</evidence>
<dbReference type="Proteomes" id="UP000246991">
    <property type="component" value="Unassembled WGS sequence"/>
</dbReference>
<dbReference type="AlphaFoldDB" id="A0A317SQY0"/>
<reference evidence="2 3" key="1">
    <citation type="submission" date="2018-03" db="EMBL/GenBank/DDBJ databases">
        <title>Genomes of Pezizomycetes fungi and the evolution of truffles.</title>
        <authorList>
            <person name="Murat C."/>
            <person name="Payen T."/>
            <person name="Noel B."/>
            <person name="Kuo A."/>
            <person name="Martin F.M."/>
        </authorList>
    </citation>
    <scope>NUCLEOTIDE SEQUENCE [LARGE SCALE GENOMIC DNA]</scope>
    <source>
        <strain evidence="2">091103-1</strain>
    </source>
</reference>
<dbReference type="EMBL" id="PYWC01000039">
    <property type="protein sequence ID" value="PWW75977.1"/>
    <property type="molecule type" value="Genomic_DNA"/>
</dbReference>
<name>A0A317SQY0_9PEZI</name>
<evidence type="ECO:0008006" key="4">
    <source>
        <dbReference type="Google" id="ProtNLM"/>
    </source>
</evidence>
<feature type="chain" id="PRO_5016289307" description="Hydrophobin" evidence="1">
    <location>
        <begin position="25"/>
        <end position="69"/>
    </location>
</feature>
<feature type="non-terminal residue" evidence="2">
    <location>
        <position position="69"/>
    </location>
</feature>
<sequence length="69" mass="6628">MVKALLDFALTSSALRLLLALADAAVVGAGLASFSGTAGGGGDISGCGGGIGKKVCGSIPAAARWAWCF</sequence>
<protein>
    <recommendedName>
        <fullName evidence="4">Hydrophobin</fullName>
    </recommendedName>
</protein>
<organism evidence="2 3">
    <name type="scientific">Tuber magnatum</name>
    <name type="common">white Piedmont truffle</name>
    <dbReference type="NCBI Taxonomy" id="42249"/>
    <lineage>
        <taxon>Eukaryota</taxon>
        <taxon>Fungi</taxon>
        <taxon>Dikarya</taxon>
        <taxon>Ascomycota</taxon>
        <taxon>Pezizomycotina</taxon>
        <taxon>Pezizomycetes</taxon>
        <taxon>Pezizales</taxon>
        <taxon>Tuberaceae</taxon>
        <taxon>Tuber</taxon>
    </lineage>
</organism>
<keyword evidence="3" id="KW-1185">Reference proteome</keyword>
<evidence type="ECO:0000313" key="2">
    <source>
        <dbReference type="EMBL" id="PWW75977.1"/>
    </source>
</evidence>
<feature type="signal peptide" evidence="1">
    <location>
        <begin position="1"/>
        <end position="24"/>
    </location>
</feature>